<evidence type="ECO:0000313" key="1">
    <source>
        <dbReference type="EMBL" id="MWG33551.1"/>
    </source>
</evidence>
<dbReference type="Gene3D" id="3.10.20.30">
    <property type="match status" value="1"/>
</dbReference>
<gene>
    <name evidence="1" type="ORF">GQS65_03435</name>
</gene>
<organism evidence="1 2">
    <name type="scientific">Halomarina oriensis</name>
    <dbReference type="NCBI Taxonomy" id="671145"/>
    <lineage>
        <taxon>Archaea</taxon>
        <taxon>Methanobacteriati</taxon>
        <taxon>Methanobacteriota</taxon>
        <taxon>Stenosarchaea group</taxon>
        <taxon>Halobacteria</taxon>
        <taxon>Halobacteriales</taxon>
        <taxon>Natronomonadaceae</taxon>
        <taxon>Halomarina</taxon>
    </lineage>
</organism>
<comment type="caution">
    <text evidence="1">The sequence shown here is derived from an EMBL/GenBank/DDBJ whole genome shotgun (WGS) entry which is preliminary data.</text>
</comment>
<dbReference type="InterPro" id="IPR012675">
    <property type="entry name" value="Beta-grasp_dom_sf"/>
</dbReference>
<dbReference type="Proteomes" id="UP000451471">
    <property type="component" value="Unassembled WGS sequence"/>
</dbReference>
<sequence>MSTRVGGMDAGATTTETTVGVGIELTGLSLVRAGVSRAQMALPEGATVVDAVDRLADKHGDPVRPALLSGSRLRQDTVALRRTREGWERVPGSEELAHGDRIRFQVSN</sequence>
<dbReference type="EMBL" id="WSZK01000008">
    <property type="protein sequence ID" value="MWG33551.1"/>
    <property type="molecule type" value="Genomic_DNA"/>
</dbReference>
<evidence type="ECO:0000313" key="2">
    <source>
        <dbReference type="Proteomes" id="UP000451471"/>
    </source>
</evidence>
<evidence type="ECO:0008006" key="3">
    <source>
        <dbReference type="Google" id="ProtNLM"/>
    </source>
</evidence>
<reference evidence="1 2" key="1">
    <citation type="submission" date="2019-12" db="EMBL/GenBank/DDBJ databases">
        <title>Halocatena pleomorpha gen. nov. sp. nov., an extremely halophilic archaeon of family Halobacteriaceae isolated from saltpan soil.</title>
        <authorList>
            <person name="Pal Y."/>
            <person name="Verma A."/>
            <person name="Krishnamurthi S."/>
            <person name="Kumar P."/>
        </authorList>
    </citation>
    <scope>NUCLEOTIDE SEQUENCE [LARGE SCALE GENOMIC DNA]</scope>
    <source>
        <strain evidence="1 2">JCM 16495</strain>
    </source>
</reference>
<dbReference type="RefSeq" id="WP_158203276.1">
    <property type="nucleotide sequence ID" value="NZ_WSZK01000008.1"/>
</dbReference>
<protein>
    <recommendedName>
        <fullName evidence="3">MoaD/ThiS family protein</fullName>
    </recommendedName>
</protein>
<name>A0A6B0GIB9_9EURY</name>
<dbReference type="AlphaFoldDB" id="A0A6B0GIB9"/>
<accession>A0A6B0GIB9</accession>
<keyword evidence="2" id="KW-1185">Reference proteome</keyword>
<proteinExistence type="predicted"/>